<dbReference type="Gene3D" id="2.40.70.10">
    <property type="entry name" value="Acid Proteases"/>
    <property type="match status" value="1"/>
</dbReference>
<name>A0AA35YNL2_LACSI</name>
<evidence type="ECO:0000313" key="4">
    <source>
        <dbReference type="Proteomes" id="UP001177003"/>
    </source>
</evidence>
<feature type="transmembrane region" description="Helical" evidence="2">
    <location>
        <begin position="33"/>
        <end position="54"/>
    </location>
</feature>
<gene>
    <name evidence="3" type="ORF">LSALG_LOCUS17287</name>
</gene>
<protein>
    <submittedName>
        <fullName evidence="3">Uncharacterized protein</fullName>
    </submittedName>
</protein>
<keyword evidence="2" id="KW-0472">Membrane</keyword>
<dbReference type="SUPFAM" id="SSF50630">
    <property type="entry name" value="Acid proteases"/>
    <property type="match status" value="1"/>
</dbReference>
<evidence type="ECO:0000256" key="1">
    <source>
        <dbReference type="SAM" id="MobiDB-lite"/>
    </source>
</evidence>
<feature type="compositionally biased region" description="Polar residues" evidence="1">
    <location>
        <begin position="1"/>
        <end position="13"/>
    </location>
</feature>
<keyword evidence="2" id="KW-1133">Transmembrane helix</keyword>
<keyword evidence="4" id="KW-1185">Reference proteome</keyword>
<evidence type="ECO:0000313" key="3">
    <source>
        <dbReference type="EMBL" id="CAI9277355.1"/>
    </source>
</evidence>
<accession>A0AA35YNL2</accession>
<sequence>MTGEQISVPSSPKNGEHHSVDEPIPKVSNRHKLGTMIGVFIPCLQNILGIIYYIRFSWMKGLPIVFDSGSTYTYFSGESSKALYSMLMNDMKGKKVYITNEDKSLPVCWKGSKPFKSIYDVKNLFEPLISKFKKSKLQLNPESYLIISKKRKHLLWDFKRFRNISFQDKIIIYNNEKQQIGWTPANCNRLPKIVGIAGIKRNQKNYHIFMPHKSFQHTMVTSQS</sequence>
<dbReference type="GO" id="GO:0004190">
    <property type="term" value="F:aspartic-type endopeptidase activity"/>
    <property type="evidence" value="ECO:0007669"/>
    <property type="project" value="InterPro"/>
</dbReference>
<keyword evidence="2" id="KW-0812">Transmembrane</keyword>
<feature type="region of interest" description="Disordered" evidence="1">
    <location>
        <begin position="1"/>
        <end position="26"/>
    </location>
</feature>
<proteinExistence type="predicted"/>
<dbReference type="InterPro" id="IPR021109">
    <property type="entry name" value="Peptidase_aspartic_dom_sf"/>
</dbReference>
<dbReference type="Proteomes" id="UP001177003">
    <property type="component" value="Chromosome 3"/>
</dbReference>
<dbReference type="AlphaFoldDB" id="A0AA35YNL2"/>
<dbReference type="PANTHER" id="PTHR13683">
    <property type="entry name" value="ASPARTYL PROTEASES"/>
    <property type="match status" value="1"/>
</dbReference>
<dbReference type="GO" id="GO:0006508">
    <property type="term" value="P:proteolysis"/>
    <property type="evidence" value="ECO:0007669"/>
    <property type="project" value="InterPro"/>
</dbReference>
<evidence type="ECO:0000256" key="2">
    <source>
        <dbReference type="SAM" id="Phobius"/>
    </source>
</evidence>
<organism evidence="3 4">
    <name type="scientific">Lactuca saligna</name>
    <name type="common">Willowleaf lettuce</name>
    <dbReference type="NCBI Taxonomy" id="75948"/>
    <lineage>
        <taxon>Eukaryota</taxon>
        <taxon>Viridiplantae</taxon>
        <taxon>Streptophyta</taxon>
        <taxon>Embryophyta</taxon>
        <taxon>Tracheophyta</taxon>
        <taxon>Spermatophyta</taxon>
        <taxon>Magnoliopsida</taxon>
        <taxon>eudicotyledons</taxon>
        <taxon>Gunneridae</taxon>
        <taxon>Pentapetalae</taxon>
        <taxon>asterids</taxon>
        <taxon>campanulids</taxon>
        <taxon>Asterales</taxon>
        <taxon>Asteraceae</taxon>
        <taxon>Cichorioideae</taxon>
        <taxon>Cichorieae</taxon>
        <taxon>Lactucinae</taxon>
        <taxon>Lactuca</taxon>
    </lineage>
</organism>
<dbReference type="EMBL" id="OX465079">
    <property type="protein sequence ID" value="CAI9277355.1"/>
    <property type="molecule type" value="Genomic_DNA"/>
</dbReference>
<reference evidence="3" key="1">
    <citation type="submission" date="2023-04" db="EMBL/GenBank/DDBJ databases">
        <authorList>
            <person name="Vijverberg K."/>
            <person name="Xiong W."/>
            <person name="Schranz E."/>
        </authorList>
    </citation>
    <scope>NUCLEOTIDE SEQUENCE</scope>
</reference>
<dbReference type="PANTHER" id="PTHR13683:SF227">
    <property type="entry name" value="EUKARYOTIC ASPARTYL PROTEASE FAMILY PROTEIN"/>
    <property type="match status" value="1"/>
</dbReference>
<dbReference type="InterPro" id="IPR001461">
    <property type="entry name" value="Aspartic_peptidase_A1"/>
</dbReference>
<feature type="compositionally biased region" description="Basic and acidic residues" evidence="1">
    <location>
        <begin position="14"/>
        <end position="24"/>
    </location>
</feature>